<dbReference type="Gene3D" id="1.25.40.10">
    <property type="entry name" value="Tetratricopeptide repeat domain"/>
    <property type="match status" value="1"/>
</dbReference>
<dbReference type="EMBL" id="CP104013">
    <property type="protein sequence ID" value="UYP43744.1"/>
    <property type="molecule type" value="Genomic_DNA"/>
</dbReference>
<evidence type="ECO:0008006" key="4">
    <source>
        <dbReference type="Google" id="ProtNLM"/>
    </source>
</evidence>
<dbReference type="InterPro" id="IPR019734">
    <property type="entry name" value="TPR_rpt"/>
</dbReference>
<dbReference type="SUPFAM" id="SSF48452">
    <property type="entry name" value="TPR-like"/>
    <property type="match status" value="1"/>
</dbReference>
<evidence type="ECO:0000313" key="3">
    <source>
        <dbReference type="Proteomes" id="UP001208689"/>
    </source>
</evidence>
<dbReference type="Pfam" id="PF13181">
    <property type="entry name" value="TPR_8"/>
    <property type="match status" value="1"/>
</dbReference>
<accession>A0ABY6HME1</accession>
<evidence type="ECO:0000256" key="1">
    <source>
        <dbReference type="PROSITE-ProRule" id="PRU00339"/>
    </source>
</evidence>
<gene>
    <name evidence="2" type="ORF">NEF87_000029</name>
</gene>
<reference evidence="2" key="1">
    <citation type="submission" date="2022-09" db="EMBL/GenBank/DDBJ databases">
        <title>Actin cytoskeleton and complex cell architecture in an #Asgard archaeon.</title>
        <authorList>
            <person name="Ponce Toledo R.I."/>
            <person name="Schleper C."/>
            <person name="Rodrigues Oliveira T."/>
            <person name="Wollweber F."/>
            <person name="Xu J."/>
            <person name="Rittmann S."/>
            <person name="Klingl A."/>
            <person name="Pilhofer M."/>
        </authorList>
    </citation>
    <scope>NUCLEOTIDE SEQUENCE</scope>
    <source>
        <strain evidence="2">B-35</strain>
    </source>
</reference>
<organism evidence="2 3">
    <name type="scientific">Candidatus Lokiarchaeum ossiferum</name>
    <dbReference type="NCBI Taxonomy" id="2951803"/>
    <lineage>
        <taxon>Archaea</taxon>
        <taxon>Promethearchaeati</taxon>
        <taxon>Promethearchaeota</taxon>
        <taxon>Promethearchaeia</taxon>
        <taxon>Promethearchaeales</taxon>
        <taxon>Promethearchaeaceae</taxon>
        <taxon>Candidatus Lokiarchaeum</taxon>
    </lineage>
</organism>
<dbReference type="Proteomes" id="UP001208689">
    <property type="component" value="Chromosome"/>
</dbReference>
<name>A0ABY6HME1_9ARCH</name>
<keyword evidence="1" id="KW-0802">TPR repeat</keyword>
<dbReference type="PROSITE" id="PS50005">
    <property type="entry name" value="TPR"/>
    <property type="match status" value="1"/>
</dbReference>
<sequence>MIKQTITQDKIFDMKIGQLENYLSKGIYSEGLEYINAIRSEMVCNNLETILLNYFKSVFLFKIGELHESLELIEINIKNIPRNSEELIFLDYLIMKAKILFELRELTKSWETIVYCERVFDEKSSYLTKNLELRRAKILNFKGWYFLQKFGEDSEEKKTSITFFNQASQILDELRERENSVRIQREYRTSLHNKATYYYLKGDLDTSLKFILEKVDKYEPDSRDREGKVLMGSIYLAKGDMSSAIENFKQGLKIAENNKNLIGIIRCNNSIGNAYHQNGEPLKAEKYLINALNDSKKLKVSQEFLLFGVVDSLLILSLEVGHIKQAEIYFKELQNIESRNSKLEIFKLIKQIDKALILKTSLRSRSRIEAEDILKSVLEKKKIPWELTERALLHLCDLLLTELNITQDIEVENELEAIVDTLKNAAKTQSSIRLFAETLLLESKMALIDLDLKKARILLIEAQKYAQTHKIEQIAQKISMEHDELLKEWDVWESLDINQISIDERMRLAKIRDQLNSMMWKSKNKIVNSRNEVPIFLLISQETGLPLMSKSFTNDWNISDGIFGSFLSAFNTFSKNIFDEGLDRAKFGNYMIVIKKIQSIHIFYVYKGHSYSAQKKIDKFAEQIQINDEIWNKFEKAEKYNFFLKLDNEPSLSRLISKIIQ</sequence>
<dbReference type="SMART" id="SM00028">
    <property type="entry name" value="TPR"/>
    <property type="match status" value="3"/>
</dbReference>
<dbReference type="InterPro" id="IPR011990">
    <property type="entry name" value="TPR-like_helical_dom_sf"/>
</dbReference>
<protein>
    <recommendedName>
        <fullName evidence="4">Tetratricopeptide repeat protein</fullName>
    </recommendedName>
</protein>
<feature type="repeat" description="TPR" evidence="1">
    <location>
        <begin position="225"/>
        <end position="258"/>
    </location>
</feature>
<proteinExistence type="predicted"/>
<keyword evidence="3" id="KW-1185">Reference proteome</keyword>
<evidence type="ECO:0000313" key="2">
    <source>
        <dbReference type="EMBL" id="UYP43744.1"/>
    </source>
</evidence>